<dbReference type="AlphaFoldDB" id="W4L4A7"/>
<name>W4L4A7_ENTF1</name>
<feature type="domain" description="Transposase IS204/IS1001/IS1096/IS1165 DDE" evidence="2">
    <location>
        <begin position="51"/>
        <end position="237"/>
    </location>
</feature>
<evidence type="ECO:0000313" key="4">
    <source>
        <dbReference type="Proteomes" id="UP000019141"/>
    </source>
</evidence>
<dbReference type="Proteomes" id="UP000019141">
    <property type="component" value="Unassembled WGS sequence"/>
</dbReference>
<reference evidence="3 4" key="1">
    <citation type="journal article" date="2014" name="Nature">
        <title>An environmental bacterial taxon with a large and distinct metabolic repertoire.</title>
        <authorList>
            <person name="Wilson M.C."/>
            <person name="Mori T."/>
            <person name="Ruckert C."/>
            <person name="Uria A.R."/>
            <person name="Helf M.J."/>
            <person name="Takada K."/>
            <person name="Gernert C."/>
            <person name="Steffens U.A."/>
            <person name="Heycke N."/>
            <person name="Schmitt S."/>
            <person name="Rinke C."/>
            <person name="Helfrich E.J."/>
            <person name="Brachmann A.O."/>
            <person name="Gurgui C."/>
            <person name="Wakimoto T."/>
            <person name="Kracht M."/>
            <person name="Crusemann M."/>
            <person name="Hentschel U."/>
            <person name="Abe I."/>
            <person name="Matsunaga S."/>
            <person name="Kalinowski J."/>
            <person name="Takeyama H."/>
            <person name="Piel J."/>
        </authorList>
    </citation>
    <scope>NUCLEOTIDE SEQUENCE [LARGE SCALE GENOMIC DNA]</scope>
    <source>
        <strain evidence="4">TSY1</strain>
    </source>
</reference>
<dbReference type="InterPro" id="IPR002560">
    <property type="entry name" value="Transposase_DDE"/>
</dbReference>
<evidence type="ECO:0000259" key="2">
    <source>
        <dbReference type="Pfam" id="PF01610"/>
    </source>
</evidence>
<gene>
    <name evidence="3" type="ORF">ETSY1_43305</name>
</gene>
<evidence type="ECO:0000313" key="3">
    <source>
        <dbReference type="EMBL" id="ETW92510.1"/>
    </source>
</evidence>
<comment type="caution">
    <text evidence="3">The sequence shown here is derived from an EMBL/GenBank/DDBJ whole genome shotgun (WGS) entry which is preliminary data.</text>
</comment>
<proteinExistence type="predicted"/>
<protein>
    <recommendedName>
        <fullName evidence="2">Transposase IS204/IS1001/IS1096/IS1165 DDE domain-containing protein</fullName>
    </recommendedName>
</protein>
<dbReference type="EMBL" id="AZHW01001454">
    <property type="protein sequence ID" value="ETW92510.1"/>
    <property type="molecule type" value="Genomic_DNA"/>
</dbReference>
<keyword evidence="4" id="KW-1185">Reference proteome</keyword>
<dbReference type="HOGENOM" id="CLU_1040109_0_0_7"/>
<sequence>MDTEFLDWALADFSGYVAADELYDGPFCILSAVDNRCYKRILYEVLDHDPNHDDIRAFLNRLKTALQARDLTLRGITTDGSSLYPEPLAEIFSKVPHQLCQFHVIKEITKGVLQAVAKTRERLAQSKPKLKRGRPSSKDQAARRRARKSKAIQEQISELFQDRYLFVRRHLKPSERKRLMRITRGFPQLRKLRELMEQVYALFDRRCRTQTALDKLTKLRQRLNRFKHLGETLQKLYSPTLEKALTFLDDKLLPSTSNAVERGNRRYR</sequence>
<accession>W4L4A7</accession>
<feature type="non-terminal residue" evidence="3">
    <location>
        <position position="268"/>
    </location>
</feature>
<dbReference type="Pfam" id="PF01610">
    <property type="entry name" value="DDE_Tnp_ISL3"/>
    <property type="match status" value="1"/>
</dbReference>
<organism evidence="3 4">
    <name type="scientific">Entotheonella factor</name>
    <dbReference type="NCBI Taxonomy" id="1429438"/>
    <lineage>
        <taxon>Bacteria</taxon>
        <taxon>Pseudomonadati</taxon>
        <taxon>Nitrospinota/Tectimicrobiota group</taxon>
        <taxon>Candidatus Tectimicrobiota</taxon>
        <taxon>Candidatus Entotheonellia</taxon>
        <taxon>Candidatus Entotheonellales</taxon>
        <taxon>Candidatus Entotheonellaceae</taxon>
        <taxon>Candidatus Entotheonella</taxon>
    </lineage>
</organism>
<evidence type="ECO:0000256" key="1">
    <source>
        <dbReference type="SAM" id="MobiDB-lite"/>
    </source>
</evidence>
<feature type="region of interest" description="Disordered" evidence="1">
    <location>
        <begin position="124"/>
        <end position="150"/>
    </location>
</feature>